<proteinExistence type="predicted"/>
<keyword evidence="2" id="KW-1185">Reference proteome</keyword>
<dbReference type="Proteomes" id="UP000277204">
    <property type="component" value="Unassembled WGS sequence"/>
</dbReference>
<dbReference type="AlphaFoldDB" id="A0A183N0Y7"/>
<evidence type="ECO:0000313" key="2">
    <source>
        <dbReference type="Proteomes" id="UP000277204"/>
    </source>
</evidence>
<protein>
    <submittedName>
        <fullName evidence="1">Uncharacterized protein</fullName>
    </submittedName>
</protein>
<name>A0A183N0Y7_9TREM</name>
<gene>
    <name evidence="1" type="ORF">SMRZ_LOCUS21962</name>
</gene>
<organism evidence="1 2">
    <name type="scientific">Schistosoma margrebowiei</name>
    <dbReference type="NCBI Taxonomy" id="48269"/>
    <lineage>
        <taxon>Eukaryota</taxon>
        <taxon>Metazoa</taxon>
        <taxon>Spiralia</taxon>
        <taxon>Lophotrochozoa</taxon>
        <taxon>Platyhelminthes</taxon>
        <taxon>Trematoda</taxon>
        <taxon>Digenea</taxon>
        <taxon>Strigeidida</taxon>
        <taxon>Schistosomatoidea</taxon>
        <taxon>Schistosomatidae</taxon>
        <taxon>Schistosoma</taxon>
    </lineage>
</organism>
<sequence>MVSMRPTVFIGKDNTRYIRRNNRYIISTSIIIISTVRIYIIITKAPIILHMRIVMKYNIGIFIMQVSTIVMRFSILIAITVGSTSSNGNRNGSIRSTTTWARQTRRSSTVPMSATSTKNKSNLLIFTANINITVITFNIRIILTVLIVLVIIIVVVIIIIILFVLIFSKDIVVFLFFLTIITFSTLAGTSFIFIIINKYHRSSFLISVAYTTPRLMDVFIVIRINDHIGLGSQNIIKNAIKTGRSTTLCSAR</sequence>
<evidence type="ECO:0000313" key="1">
    <source>
        <dbReference type="EMBL" id="VDP41370.1"/>
    </source>
</evidence>
<accession>A0A183N0Y7</accession>
<reference evidence="1 2" key="1">
    <citation type="submission" date="2018-11" db="EMBL/GenBank/DDBJ databases">
        <authorList>
            <consortium name="Pathogen Informatics"/>
        </authorList>
    </citation>
    <scope>NUCLEOTIDE SEQUENCE [LARGE SCALE GENOMIC DNA]</scope>
    <source>
        <strain evidence="1 2">Zambia</strain>
    </source>
</reference>
<dbReference type="EMBL" id="UZAI01018928">
    <property type="protein sequence ID" value="VDP41370.1"/>
    <property type="molecule type" value="Genomic_DNA"/>
</dbReference>